<dbReference type="SUPFAM" id="SSF53383">
    <property type="entry name" value="PLP-dependent transferases"/>
    <property type="match status" value="1"/>
</dbReference>
<keyword evidence="5 8" id="KW-0808">Transferase</keyword>
<keyword evidence="6" id="KW-0663">Pyridoxal phosphate</keyword>
<comment type="similarity">
    <text evidence="2">Belongs to the class-I pyridoxal-phosphate-dependent aminotransferase family.</text>
</comment>
<dbReference type="OrthoDB" id="9766445at2"/>
<sequence length="437" mass="48559">MTLTTIQNDHDGRSAILNQAINGDLSEQESAAKPQLGASSSQVQEDPIFELLQQFRLDTRTDKIDLGIGVYRDHINQSPVFSAVKHAEQWRVDTEEDKAYIGPLGDLPFCQAISGLAFGEQLAESLASRFAYAQTPGGVGALRLAFELLAQNNPDCSLWLSDTTWQVHIPIANAAGLPLQQYSYYDPETGPSGFEALLSSLSAAKPGDAILLQVSCHNPTGLDLSEAEWHRLAQICNEKGLLPIIDMAYHGLGDSLEQDRRGLQIMAAELPELLLCYTCSKNFGLYRDRTGMVLALTADTQRRGMVEKQWMQLATRHYFTPPAHGASLVRQILNDGELRKLWQAELETISARIREVRQNIFNTLSEDAPSRDWSFLTQGRGMFSLFPLSESEISRLRQDYGIYIVNNGRVNLSGFNDLNFNRAMQAIAEVARSPLRG</sequence>
<dbReference type="PANTHER" id="PTHR11879">
    <property type="entry name" value="ASPARTATE AMINOTRANSFERASE"/>
    <property type="match status" value="1"/>
</dbReference>
<comment type="caution">
    <text evidence="8">The sequence shown here is derived from an EMBL/GenBank/DDBJ whole genome shotgun (WGS) entry which is preliminary data.</text>
</comment>
<dbReference type="GO" id="GO:0004838">
    <property type="term" value="F:L-tyrosine-2-oxoglutarate transaminase activity"/>
    <property type="evidence" value="ECO:0007669"/>
    <property type="project" value="TreeGrafter"/>
</dbReference>
<dbReference type="InterPro" id="IPR015421">
    <property type="entry name" value="PyrdxlP-dep_Trfase_major"/>
</dbReference>
<dbReference type="GO" id="GO:0004069">
    <property type="term" value="F:L-aspartate:2-oxoglutarate aminotransferase activity"/>
    <property type="evidence" value="ECO:0007669"/>
    <property type="project" value="TreeGrafter"/>
</dbReference>
<evidence type="ECO:0000256" key="4">
    <source>
        <dbReference type="ARBA" id="ARBA00022576"/>
    </source>
</evidence>
<feature type="domain" description="Aminotransferase class I/classII large" evidence="7">
    <location>
        <begin position="61"/>
        <end position="427"/>
    </location>
</feature>
<dbReference type="InterPro" id="IPR015422">
    <property type="entry name" value="PyrdxlP-dep_Trfase_small"/>
</dbReference>
<dbReference type="GO" id="GO:0033585">
    <property type="term" value="P:L-phenylalanine biosynthetic process from chorismate via phenylpyruvate"/>
    <property type="evidence" value="ECO:0007669"/>
    <property type="project" value="TreeGrafter"/>
</dbReference>
<evidence type="ECO:0000259" key="7">
    <source>
        <dbReference type="Pfam" id="PF00155"/>
    </source>
</evidence>
<dbReference type="PANTHER" id="PTHR11879:SF22">
    <property type="entry name" value="ASPARTATE AMINOTRANSFERASE, MITOCHONDRIAL"/>
    <property type="match status" value="1"/>
</dbReference>
<dbReference type="Gene3D" id="3.90.1150.10">
    <property type="entry name" value="Aspartate Aminotransferase, domain 1"/>
    <property type="match status" value="1"/>
</dbReference>
<dbReference type="RefSeq" id="WP_124925748.1">
    <property type="nucleotide sequence ID" value="NZ_BMOH01000006.1"/>
</dbReference>
<dbReference type="Proteomes" id="UP000267535">
    <property type="component" value="Unassembled WGS sequence"/>
</dbReference>
<keyword evidence="9" id="KW-1185">Reference proteome</keyword>
<dbReference type="GO" id="GO:0030170">
    <property type="term" value="F:pyridoxal phosphate binding"/>
    <property type="evidence" value="ECO:0007669"/>
    <property type="project" value="InterPro"/>
</dbReference>
<evidence type="ECO:0000256" key="6">
    <source>
        <dbReference type="ARBA" id="ARBA00022898"/>
    </source>
</evidence>
<accession>A0A3P1SQU6</accession>
<protein>
    <submittedName>
        <fullName evidence="8">Aspartate/tyrosine/aromatic aminotransferase</fullName>
    </submittedName>
</protein>
<dbReference type="InterPro" id="IPR004839">
    <property type="entry name" value="Aminotransferase_I/II_large"/>
</dbReference>
<comment type="subunit">
    <text evidence="3">Homodimer.</text>
</comment>
<evidence type="ECO:0000256" key="2">
    <source>
        <dbReference type="ARBA" id="ARBA00007441"/>
    </source>
</evidence>
<evidence type="ECO:0000313" key="9">
    <source>
        <dbReference type="Proteomes" id="UP000267535"/>
    </source>
</evidence>
<dbReference type="NCBIfam" id="NF006719">
    <property type="entry name" value="PRK09257.1"/>
    <property type="match status" value="1"/>
</dbReference>
<dbReference type="Gene3D" id="3.40.640.10">
    <property type="entry name" value="Type I PLP-dependent aspartate aminotransferase-like (Major domain)"/>
    <property type="match status" value="1"/>
</dbReference>
<dbReference type="PRINTS" id="PR00799">
    <property type="entry name" value="TRANSAMINASE"/>
</dbReference>
<dbReference type="InterPro" id="IPR000796">
    <property type="entry name" value="Asp_trans"/>
</dbReference>
<evidence type="ECO:0000313" key="8">
    <source>
        <dbReference type="EMBL" id="RRC99558.1"/>
    </source>
</evidence>
<proteinExistence type="inferred from homology"/>
<evidence type="ECO:0000256" key="3">
    <source>
        <dbReference type="ARBA" id="ARBA00011738"/>
    </source>
</evidence>
<evidence type="ECO:0000256" key="5">
    <source>
        <dbReference type="ARBA" id="ARBA00022679"/>
    </source>
</evidence>
<dbReference type="GO" id="GO:0005829">
    <property type="term" value="C:cytosol"/>
    <property type="evidence" value="ECO:0007669"/>
    <property type="project" value="TreeGrafter"/>
</dbReference>
<evidence type="ECO:0000256" key="1">
    <source>
        <dbReference type="ARBA" id="ARBA00001933"/>
    </source>
</evidence>
<keyword evidence="4 8" id="KW-0032">Aminotransferase</keyword>
<dbReference type="AlphaFoldDB" id="A0A3P1SQU6"/>
<name>A0A3P1SQU6_9GAMM</name>
<dbReference type="InterPro" id="IPR015424">
    <property type="entry name" value="PyrdxlP-dep_Trfase"/>
</dbReference>
<comment type="cofactor">
    <cofactor evidence="1">
        <name>pyridoxal 5'-phosphate</name>
        <dbReference type="ChEBI" id="CHEBI:597326"/>
    </cofactor>
</comment>
<reference evidence="8 9" key="1">
    <citation type="submission" date="2018-11" db="EMBL/GenBank/DDBJ databases">
        <title>The draft genome sequence of Amphritea balenae JAMM 1525T.</title>
        <authorList>
            <person name="Fang Z."/>
            <person name="Zhang Y."/>
            <person name="Han X."/>
        </authorList>
    </citation>
    <scope>NUCLEOTIDE SEQUENCE [LARGE SCALE GENOMIC DNA]</scope>
    <source>
        <strain evidence="8 9">JAMM 1525</strain>
    </source>
</reference>
<organism evidence="8 9">
    <name type="scientific">Amphritea balenae</name>
    <dbReference type="NCBI Taxonomy" id="452629"/>
    <lineage>
        <taxon>Bacteria</taxon>
        <taxon>Pseudomonadati</taxon>
        <taxon>Pseudomonadota</taxon>
        <taxon>Gammaproteobacteria</taxon>
        <taxon>Oceanospirillales</taxon>
        <taxon>Oceanospirillaceae</taxon>
        <taxon>Amphritea</taxon>
    </lineage>
</organism>
<dbReference type="CDD" id="cd00609">
    <property type="entry name" value="AAT_like"/>
    <property type="match status" value="1"/>
</dbReference>
<dbReference type="GO" id="GO:0042802">
    <property type="term" value="F:identical protein binding"/>
    <property type="evidence" value="ECO:0007669"/>
    <property type="project" value="TreeGrafter"/>
</dbReference>
<gene>
    <name evidence="8" type="ORF">EHS89_08615</name>
</gene>
<dbReference type="Pfam" id="PF00155">
    <property type="entry name" value="Aminotran_1_2"/>
    <property type="match status" value="1"/>
</dbReference>
<dbReference type="EMBL" id="RQXV01000004">
    <property type="protein sequence ID" value="RRC99558.1"/>
    <property type="molecule type" value="Genomic_DNA"/>
</dbReference>